<accession>A0AA88XPZ1</accession>
<name>A0AA88XPZ1_PINIB</name>
<reference evidence="1" key="1">
    <citation type="submission" date="2019-08" db="EMBL/GenBank/DDBJ databases">
        <title>The improved chromosome-level genome for the pearl oyster Pinctada fucata martensii using PacBio sequencing and Hi-C.</title>
        <authorList>
            <person name="Zheng Z."/>
        </authorList>
    </citation>
    <scope>NUCLEOTIDE SEQUENCE</scope>
    <source>
        <strain evidence="1">ZZ-2019</strain>
        <tissue evidence="1">Adductor muscle</tissue>
    </source>
</reference>
<sequence length="481" mass="52186">MCQPIRACGGHLGFQIGSKNTNLVEGIEYLLPVKLREILCSGCRGDVENVKSLRRTDGRRRTDDGRRAMTIAHLSFAQMLTSTGGLDAVLGSEMAEEVSIATITTASASQISFLSPTSTESVTLTSAQATASWELALSEYTVDADYVINHGSMAGVVPKSTLTQMTFTSTAQQIQVLSTVADSGVVNSEMALYAAAETAALIQSDGADTIDLTQISGSVFMGMGSSTLASLPNPQTVISRLKNSDPSIYGIRQVKQWGITSYMKTQVSDVEQLSIGTGSSTVGQSVVAQLGNNTLLLEDTDFDYLSADALIYTIARMKNRYVCRPIVKKCVQRYVSLVLLGNTIISADQLEELGSFAVELDHSLFSSTILQDAAQSIAQSLKLRHADRRSRRKNGFRNECDDDDNDDDETAFLSSESVFFASVIDAFTGQFNAVGRRRRSTSWTRHRYGNCELVGDVFSIYLGTELISSPLRIHFASLQNV</sequence>
<dbReference type="AlphaFoldDB" id="A0AA88XPZ1"/>
<keyword evidence="2" id="KW-1185">Reference proteome</keyword>
<evidence type="ECO:0000313" key="1">
    <source>
        <dbReference type="EMBL" id="KAK3089579.1"/>
    </source>
</evidence>
<comment type="caution">
    <text evidence="1">The sequence shown here is derived from an EMBL/GenBank/DDBJ whole genome shotgun (WGS) entry which is preliminary data.</text>
</comment>
<gene>
    <name evidence="1" type="ORF">FSP39_004785</name>
</gene>
<organism evidence="1 2">
    <name type="scientific">Pinctada imbricata</name>
    <name type="common">Atlantic pearl-oyster</name>
    <name type="synonym">Pinctada martensii</name>
    <dbReference type="NCBI Taxonomy" id="66713"/>
    <lineage>
        <taxon>Eukaryota</taxon>
        <taxon>Metazoa</taxon>
        <taxon>Spiralia</taxon>
        <taxon>Lophotrochozoa</taxon>
        <taxon>Mollusca</taxon>
        <taxon>Bivalvia</taxon>
        <taxon>Autobranchia</taxon>
        <taxon>Pteriomorphia</taxon>
        <taxon>Pterioida</taxon>
        <taxon>Pterioidea</taxon>
        <taxon>Pteriidae</taxon>
        <taxon>Pinctada</taxon>
    </lineage>
</organism>
<proteinExistence type="predicted"/>
<evidence type="ECO:0000313" key="2">
    <source>
        <dbReference type="Proteomes" id="UP001186944"/>
    </source>
</evidence>
<dbReference type="EMBL" id="VSWD01000010">
    <property type="protein sequence ID" value="KAK3089579.1"/>
    <property type="molecule type" value="Genomic_DNA"/>
</dbReference>
<dbReference type="Proteomes" id="UP001186944">
    <property type="component" value="Unassembled WGS sequence"/>
</dbReference>
<protein>
    <submittedName>
        <fullName evidence="1">Uncharacterized protein</fullName>
    </submittedName>
</protein>